<feature type="transmembrane region" description="Helical" evidence="1">
    <location>
        <begin position="239"/>
        <end position="264"/>
    </location>
</feature>
<feature type="transmembrane region" description="Helical" evidence="1">
    <location>
        <begin position="144"/>
        <end position="165"/>
    </location>
</feature>
<comment type="caution">
    <text evidence="2">The sequence shown here is derived from an EMBL/GenBank/DDBJ whole genome shotgun (WGS) entry which is preliminary data.</text>
</comment>
<keyword evidence="3" id="KW-1185">Reference proteome</keyword>
<dbReference type="GO" id="GO:0005886">
    <property type="term" value="C:plasma membrane"/>
    <property type="evidence" value="ECO:0007669"/>
    <property type="project" value="UniProtKB-SubCell"/>
</dbReference>
<protein>
    <submittedName>
        <fullName evidence="2">ABC-2 family transporter protein</fullName>
    </submittedName>
</protein>
<organism evidence="2 3">
    <name type="scientific">Enhygromyxa salina</name>
    <dbReference type="NCBI Taxonomy" id="215803"/>
    <lineage>
        <taxon>Bacteria</taxon>
        <taxon>Pseudomonadati</taxon>
        <taxon>Myxococcota</taxon>
        <taxon>Polyangia</taxon>
        <taxon>Nannocystales</taxon>
        <taxon>Nannocystaceae</taxon>
        <taxon>Enhygromyxa</taxon>
    </lineage>
</organism>
<proteinExistence type="predicted"/>
<dbReference type="PANTHER" id="PTHR43471">
    <property type="entry name" value="ABC TRANSPORTER PERMEASE"/>
    <property type="match status" value="1"/>
</dbReference>
<dbReference type="EMBL" id="PVNK01000125">
    <property type="protein sequence ID" value="PRQ02252.1"/>
    <property type="molecule type" value="Genomic_DNA"/>
</dbReference>
<feature type="transmembrane region" description="Helical" evidence="1">
    <location>
        <begin position="108"/>
        <end position="132"/>
    </location>
</feature>
<accession>A0A2S9YB18</accession>
<evidence type="ECO:0000313" key="3">
    <source>
        <dbReference type="Proteomes" id="UP000237968"/>
    </source>
</evidence>
<sequence>MGAIGASFNRMWAIALNTFREAVRNKVLAILVMFAVALMAFSLVLGQLSLHEEIRIIKDLGLAGISIFGVVIALFLGVNLLSKELERKTVYAIIPKPLHRHEFLLGKYLGLVVTMTALVVLMSVVLWGFLVAQGGHHGVIMVRAEILILLELLLLMAVAMLFSSFSSPWLSAMFAGALWVIGRNTAELEAFAQGKLEDTAGGSLLEVLLDLLPDFRMFFVSGANFDETVVSVHESFVSWAYVGSAAVYAMTYGGMCLVAAVLLFRRRDFV</sequence>
<reference evidence="2 3" key="1">
    <citation type="submission" date="2018-03" db="EMBL/GenBank/DDBJ databases">
        <title>Draft Genome Sequences of the Obligatory Marine Myxobacteria Enhygromyxa salina SWB005.</title>
        <authorList>
            <person name="Poehlein A."/>
            <person name="Moghaddam J.A."/>
            <person name="Harms H."/>
            <person name="Alanjari M."/>
            <person name="Koenig G.M."/>
            <person name="Daniel R."/>
            <person name="Schaeberle T.F."/>
        </authorList>
    </citation>
    <scope>NUCLEOTIDE SEQUENCE [LARGE SCALE GENOMIC DNA]</scope>
    <source>
        <strain evidence="2 3">SWB005</strain>
    </source>
</reference>
<keyword evidence="1" id="KW-1133">Transmembrane helix</keyword>
<dbReference type="Proteomes" id="UP000237968">
    <property type="component" value="Unassembled WGS sequence"/>
</dbReference>
<dbReference type="OrthoDB" id="9810558at2"/>
<feature type="transmembrane region" description="Helical" evidence="1">
    <location>
        <begin position="60"/>
        <end position="81"/>
    </location>
</feature>
<keyword evidence="1" id="KW-0812">Transmembrane</keyword>
<dbReference type="RefSeq" id="WP_106391888.1">
    <property type="nucleotide sequence ID" value="NZ_PVNK01000125.1"/>
</dbReference>
<evidence type="ECO:0000313" key="2">
    <source>
        <dbReference type="EMBL" id="PRQ02252.1"/>
    </source>
</evidence>
<dbReference type="Pfam" id="PF12679">
    <property type="entry name" value="ABC2_membrane_2"/>
    <property type="match status" value="1"/>
</dbReference>
<dbReference type="PANTHER" id="PTHR43471:SF10">
    <property type="entry name" value="SLL1107 PROTEIN"/>
    <property type="match status" value="1"/>
</dbReference>
<keyword evidence="1" id="KW-0472">Membrane</keyword>
<gene>
    <name evidence="2" type="ORF">ENSA5_24880</name>
</gene>
<dbReference type="AlphaFoldDB" id="A0A2S9YB18"/>
<dbReference type="GO" id="GO:0140359">
    <property type="term" value="F:ABC-type transporter activity"/>
    <property type="evidence" value="ECO:0007669"/>
    <property type="project" value="InterPro"/>
</dbReference>
<feature type="transmembrane region" description="Helical" evidence="1">
    <location>
        <begin position="27"/>
        <end position="48"/>
    </location>
</feature>
<evidence type="ECO:0000256" key="1">
    <source>
        <dbReference type="SAM" id="Phobius"/>
    </source>
</evidence>
<name>A0A2S9YB18_9BACT</name>